<feature type="domain" description="MATH" evidence="2">
    <location>
        <begin position="34"/>
        <end position="150"/>
    </location>
</feature>
<proteinExistence type="predicted"/>
<dbReference type="Pfam" id="PF22486">
    <property type="entry name" value="MATH_2"/>
    <property type="match status" value="1"/>
</dbReference>
<accession>A0A146KP13</accession>
<evidence type="ECO:0000259" key="2">
    <source>
        <dbReference type="PROSITE" id="PS50144"/>
    </source>
</evidence>
<evidence type="ECO:0000313" key="3">
    <source>
        <dbReference type="EMBL" id="JAP98157.1"/>
    </source>
</evidence>
<sequence length="360" mass="41036">LLIHLQGSRISLTVESVVVFSLFHKIPVTLEGGSVDLEWIVRNFSSFTGEIYSDEWSFAGQKWRLKLNTRAEEEFVSLYIWHLDNNNVANVRFSLSIINMFNDSCHTFSDNKVFAGSGRDLYGSRKFIRRCELLEKGLLVGDTLTIKCSMAMRELQEHGQDNEKIQDTEDNTVQEGFSGVIDLKLIDVDFTMNVKGHEFKVHKVVLSAQSEVFAAMFRHDMKESSSNVVTIDDCDPTVFKEFLRFLYSKRVEKLSWTKYGELYRCADKYSVPELKAVCSRAIRNELSSGNAVDILLYAETNALTSLRTDALKFIARLPKKVAATTGWQKLHPYPQLLEDVINSMALLGTIEPNLRRAHNL</sequence>
<dbReference type="GO" id="GO:0030163">
    <property type="term" value="P:protein catabolic process"/>
    <property type="evidence" value="ECO:0007669"/>
    <property type="project" value="UniProtKB-ARBA"/>
</dbReference>
<dbReference type="Gene3D" id="3.30.710.10">
    <property type="entry name" value="Potassium Channel Kv1.1, Chain A"/>
    <property type="match status" value="1"/>
</dbReference>
<dbReference type="InterPro" id="IPR000210">
    <property type="entry name" value="BTB/POZ_dom"/>
</dbReference>
<dbReference type="PROSITE" id="PS50097">
    <property type="entry name" value="BTB"/>
    <property type="match status" value="1"/>
</dbReference>
<dbReference type="AlphaFoldDB" id="A0A146KP13"/>
<name>A0A146KP13_LYGHE</name>
<dbReference type="Pfam" id="PF00651">
    <property type="entry name" value="BTB"/>
    <property type="match status" value="1"/>
</dbReference>
<dbReference type="SUPFAM" id="SSF49599">
    <property type="entry name" value="TRAF domain-like"/>
    <property type="match status" value="1"/>
</dbReference>
<dbReference type="CDD" id="cd00121">
    <property type="entry name" value="MATH"/>
    <property type="match status" value="1"/>
</dbReference>
<dbReference type="SMART" id="SM00225">
    <property type="entry name" value="BTB"/>
    <property type="match status" value="1"/>
</dbReference>
<dbReference type="SUPFAM" id="SSF54695">
    <property type="entry name" value="POZ domain"/>
    <property type="match status" value="1"/>
</dbReference>
<protein>
    <submittedName>
        <fullName evidence="3">BTB and MATH domain-containing protein 43</fullName>
    </submittedName>
</protein>
<organism evidence="3">
    <name type="scientific">Lygus hesperus</name>
    <name type="common">Western plant bug</name>
    <dbReference type="NCBI Taxonomy" id="30085"/>
    <lineage>
        <taxon>Eukaryota</taxon>
        <taxon>Metazoa</taxon>
        <taxon>Ecdysozoa</taxon>
        <taxon>Arthropoda</taxon>
        <taxon>Hexapoda</taxon>
        <taxon>Insecta</taxon>
        <taxon>Pterygota</taxon>
        <taxon>Neoptera</taxon>
        <taxon>Paraneoptera</taxon>
        <taxon>Hemiptera</taxon>
        <taxon>Heteroptera</taxon>
        <taxon>Panheteroptera</taxon>
        <taxon>Cimicomorpha</taxon>
        <taxon>Miridae</taxon>
        <taxon>Mirini</taxon>
        <taxon>Lygus</taxon>
    </lineage>
</organism>
<dbReference type="InterPro" id="IPR008974">
    <property type="entry name" value="TRAF-like"/>
</dbReference>
<dbReference type="Gene3D" id="2.60.210.10">
    <property type="entry name" value="Apoptosis, Tumor Necrosis Factor Receptor Associated Protein 2, Chain A"/>
    <property type="match status" value="1"/>
</dbReference>
<dbReference type="Gene3D" id="1.25.40.420">
    <property type="match status" value="1"/>
</dbReference>
<dbReference type="PANTHER" id="PTHR24413">
    <property type="entry name" value="SPECKLE-TYPE POZ PROTEIN"/>
    <property type="match status" value="1"/>
</dbReference>
<dbReference type="PROSITE" id="PS50144">
    <property type="entry name" value="MATH"/>
    <property type="match status" value="1"/>
</dbReference>
<dbReference type="EMBL" id="GDHC01020471">
    <property type="protein sequence ID" value="JAP98157.1"/>
    <property type="molecule type" value="Transcribed_RNA"/>
</dbReference>
<evidence type="ECO:0000259" key="1">
    <source>
        <dbReference type="PROSITE" id="PS50097"/>
    </source>
</evidence>
<feature type="non-terminal residue" evidence="3">
    <location>
        <position position="1"/>
    </location>
</feature>
<dbReference type="InterPro" id="IPR011333">
    <property type="entry name" value="SKP1/BTB/POZ_sf"/>
</dbReference>
<dbReference type="InterPro" id="IPR002083">
    <property type="entry name" value="MATH/TRAF_dom"/>
</dbReference>
<reference evidence="3" key="1">
    <citation type="journal article" date="2016" name="Gigascience">
        <title>De novo construction of an expanded transcriptome assembly for the western tarnished plant bug, Lygus hesperus.</title>
        <authorList>
            <person name="Tassone E.E."/>
            <person name="Geib S.M."/>
            <person name="Hall B."/>
            <person name="Fabrick J.A."/>
            <person name="Brent C.S."/>
            <person name="Hull J.J."/>
        </authorList>
    </citation>
    <scope>NUCLEOTIDE SEQUENCE</scope>
</reference>
<feature type="domain" description="BTB" evidence="1">
    <location>
        <begin position="188"/>
        <end position="255"/>
    </location>
</feature>
<gene>
    <name evidence="3" type="primary">bath-43_11</name>
    <name evidence="3" type="ORF">g.23988</name>
</gene>
<dbReference type="CDD" id="cd18186">
    <property type="entry name" value="BTB_POZ_ZBTB_KLHL-like"/>
    <property type="match status" value="1"/>
</dbReference>